<comment type="caution">
    <text evidence="2">The sequence shown here is derived from an EMBL/GenBank/DDBJ whole genome shotgun (WGS) entry which is preliminary data.</text>
</comment>
<feature type="coiled-coil region" evidence="1">
    <location>
        <begin position="103"/>
        <end position="162"/>
    </location>
</feature>
<sequence length="196" mass="23216">MASGRKINDHLLHFLIAKCNQGLNEYLEWINFNIQIGESGKQEYISNVKLPKAIEWIERIYQFKIQLKESLTMLLIDLPTEIRNLILEIINQLDELDFLDNDLFKYRQQQEKYYAKLQELKKESREKFNKSNDLNSINEFSLETLNAVIKDLKSQLDFISKSLVINLNYLEFVLEQIKEKISNVINILKSSKSRLE</sequence>
<protein>
    <submittedName>
        <fullName evidence="2">Uncharacterized protein</fullName>
    </submittedName>
</protein>
<dbReference type="AlphaFoldDB" id="A0A494YTZ1"/>
<keyword evidence="1" id="KW-0175">Coiled coil</keyword>
<reference evidence="2 3" key="1">
    <citation type="journal article" date="2016" name="Antonie Van Leeuwenhoek">
        <title>Lysinibacillus endophyticus sp. nov., an indole-3-acetic acid producing endophytic bacterium isolated from corn root (Zea mays cv. Xinken-5).</title>
        <authorList>
            <person name="Yu J."/>
            <person name="Guan X."/>
            <person name="Liu C."/>
            <person name="Xiang W."/>
            <person name="Yu Z."/>
            <person name="Liu X."/>
            <person name="Wang G."/>
        </authorList>
    </citation>
    <scope>NUCLEOTIDE SEQUENCE [LARGE SCALE GENOMIC DNA]</scope>
    <source>
        <strain evidence="2 3">DSM 100506</strain>
    </source>
</reference>
<keyword evidence="3" id="KW-1185">Reference proteome</keyword>
<evidence type="ECO:0000313" key="2">
    <source>
        <dbReference type="EMBL" id="RKQ13582.1"/>
    </source>
</evidence>
<evidence type="ECO:0000313" key="3">
    <source>
        <dbReference type="Proteomes" id="UP000272238"/>
    </source>
</evidence>
<proteinExistence type="predicted"/>
<accession>A0A494YTZ1</accession>
<gene>
    <name evidence="2" type="ORF">D8M03_15680</name>
</gene>
<organism evidence="2 3">
    <name type="scientific">Ureibacillus endophyticus</name>
    <dbReference type="NCBI Taxonomy" id="1978490"/>
    <lineage>
        <taxon>Bacteria</taxon>
        <taxon>Bacillati</taxon>
        <taxon>Bacillota</taxon>
        <taxon>Bacilli</taxon>
        <taxon>Bacillales</taxon>
        <taxon>Caryophanaceae</taxon>
        <taxon>Ureibacillus</taxon>
    </lineage>
</organism>
<dbReference type="Proteomes" id="UP000272238">
    <property type="component" value="Unassembled WGS sequence"/>
</dbReference>
<dbReference type="EMBL" id="RBZN01000060">
    <property type="protein sequence ID" value="RKQ13582.1"/>
    <property type="molecule type" value="Genomic_DNA"/>
</dbReference>
<evidence type="ECO:0000256" key="1">
    <source>
        <dbReference type="SAM" id="Coils"/>
    </source>
</evidence>
<name>A0A494YTZ1_9BACL</name>